<evidence type="ECO:0008006" key="5">
    <source>
        <dbReference type="Google" id="ProtNLM"/>
    </source>
</evidence>
<dbReference type="VEuPathDB" id="FungiDB:CHGG_09772"/>
<dbReference type="OrthoDB" id="3009728at2759"/>
<reference evidence="4" key="1">
    <citation type="journal article" date="2015" name="Genome Announc.">
        <title>Draft genome sequence of the cellulolytic fungus Chaetomium globosum.</title>
        <authorList>
            <person name="Cuomo C.A."/>
            <person name="Untereiner W.A."/>
            <person name="Ma L.-J."/>
            <person name="Grabherr M."/>
            <person name="Birren B.W."/>
        </authorList>
    </citation>
    <scope>NUCLEOTIDE SEQUENCE [LARGE SCALE GENOMIC DNA]</scope>
    <source>
        <strain evidence="4">ATCC 6205 / CBS 148.51 / DSM 1962 / NBRC 6347 / NRRL 1970</strain>
    </source>
</reference>
<evidence type="ECO:0000313" key="3">
    <source>
        <dbReference type="EMBL" id="EAQ83368.1"/>
    </source>
</evidence>
<keyword evidence="2" id="KW-0732">Signal</keyword>
<feature type="transmembrane region" description="Helical" evidence="1">
    <location>
        <begin position="313"/>
        <end position="333"/>
    </location>
</feature>
<evidence type="ECO:0000256" key="1">
    <source>
        <dbReference type="SAM" id="Phobius"/>
    </source>
</evidence>
<dbReference type="EMBL" id="CH408035">
    <property type="protein sequence ID" value="EAQ83368.1"/>
    <property type="molecule type" value="Genomic_DNA"/>
</dbReference>
<keyword evidence="1" id="KW-0812">Transmembrane</keyword>
<name>Q2GQI2_CHAGB</name>
<evidence type="ECO:0000313" key="4">
    <source>
        <dbReference type="Proteomes" id="UP000001056"/>
    </source>
</evidence>
<accession>Q2GQI2</accession>
<dbReference type="AlphaFoldDB" id="Q2GQI2"/>
<organism evidence="3 4">
    <name type="scientific">Chaetomium globosum (strain ATCC 6205 / CBS 148.51 / DSM 1962 / NBRC 6347 / NRRL 1970)</name>
    <name type="common">Soil fungus</name>
    <dbReference type="NCBI Taxonomy" id="306901"/>
    <lineage>
        <taxon>Eukaryota</taxon>
        <taxon>Fungi</taxon>
        <taxon>Dikarya</taxon>
        <taxon>Ascomycota</taxon>
        <taxon>Pezizomycotina</taxon>
        <taxon>Sordariomycetes</taxon>
        <taxon>Sordariomycetidae</taxon>
        <taxon>Sordariales</taxon>
        <taxon>Chaetomiaceae</taxon>
        <taxon>Chaetomium</taxon>
    </lineage>
</organism>
<proteinExistence type="predicted"/>
<protein>
    <recommendedName>
        <fullName evidence="5">Autophagy-related protein</fullName>
    </recommendedName>
</protein>
<feature type="signal peptide" evidence="2">
    <location>
        <begin position="1"/>
        <end position="22"/>
    </location>
</feature>
<dbReference type="InParanoid" id="Q2GQI2"/>
<sequence>MRPNLPSLAALAFLSAITPTMARTTSQFGEFFPAWNGYLLNIIRQPNEAGCQNEAAAYHDPSNPDRWLAYELSNCVLDKMDEFRKTEMGITAVVLGLLPTILQQVGPSVAEVAILATRRPLLAVLLGVAMPSVRTGGPLSEPLERAVDVSVRCGILASATWPWLVISAVEYLLAVTSQANVFYQLYQLAYWSVSVSAIAVDTGGLSQTYSPFLWVMLLVPAYLLGFWSLRLGYRASRHAKGSEEFAGRTSWVDAIKGEFVPCAAGDPLFLTEVEKKGLLYIVVQYFTEMASVVVFVFGTVALSSQIFDSLGDVIPVIVRFLCGTVVCRLILLFELHGLREVSKHSTRKNEVLLDGGYNSVSSQDAKGPAISEGRVMA</sequence>
<keyword evidence="4" id="KW-1185">Reference proteome</keyword>
<evidence type="ECO:0000256" key="2">
    <source>
        <dbReference type="SAM" id="SignalP"/>
    </source>
</evidence>
<gene>
    <name evidence="3" type="ORF">CHGG_09772</name>
</gene>
<dbReference type="HOGENOM" id="CLU_057711_1_0_1"/>
<keyword evidence="1" id="KW-1133">Transmembrane helix</keyword>
<dbReference type="RefSeq" id="XP_001227699.1">
    <property type="nucleotide sequence ID" value="XM_001227698.1"/>
</dbReference>
<dbReference type="GeneID" id="4396647"/>
<feature type="transmembrane region" description="Helical" evidence="1">
    <location>
        <begin position="278"/>
        <end position="301"/>
    </location>
</feature>
<keyword evidence="1" id="KW-0472">Membrane</keyword>
<dbReference type="eggNOG" id="ENOG502SQ4J">
    <property type="taxonomic scope" value="Eukaryota"/>
</dbReference>
<dbReference type="Proteomes" id="UP000001056">
    <property type="component" value="Unassembled WGS sequence"/>
</dbReference>
<dbReference type="OMA" id="CPKEFEA"/>
<feature type="chain" id="PRO_5004208498" description="Autophagy-related protein" evidence="2">
    <location>
        <begin position="23"/>
        <end position="377"/>
    </location>
</feature>
<feature type="transmembrane region" description="Helical" evidence="1">
    <location>
        <begin position="212"/>
        <end position="233"/>
    </location>
</feature>